<evidence type="ECO:0000313" key="5">
    <source>
        <dbReference type="Proteomes" id="UP000307000"/>
    </source>
</evidence>
<feature type="signal peptide" evidence="2">
    <location>
        <begin position="1"/>
        <end position="24"/>
    </location>
</feature>
<keyword evidence="4" id="KW-0378">Hydrolase</keyword>
<dbReference type="RefSeq" id="WP_138926692.1">
    <property type="nucleotide sequence ID" value="NZ_CP034412.1"/>
</dbReference>
<reference evidence="4 5" key="1">
    <citation type="submission" date="2018-12" db="EMBL/GenBank/DDBJ databases">
        <title>Complete Genome Sequence of Glutamicibacter creatinolyticus strain LGCM259,isolated from an abscess of a 12-year-old mare in Italy.</title>
        <authorList>
            <person name="Santos R.G."/>
            <person name="Silva A.L."/>
            <person name="Seyffert N."/>
            <person name="Castro T.L.P."/>
            <person name="Attili A.R."/>
            <person name="Rifici C."/>
            <person name="Mazzullo G."/>
            <person name="Brenig B."/>
            <person name="Venanzi F."/>
            <person name="Azevedo V."/>
        </authorList>
    </citation>
    <scope>NUCLEOTIDE SEQUENCE [LARGE SCALE GENOMIC DNA]</scope>
    <source>
        <strain evidence="4 5">LGCM 259</strain>
    </source>
</reference>
<keyword evidence="4" id="KW-0645">Protease</keyword>
<evidence type="ECO:0000256" key="2">
    <source>
        <dbReference type="SAM" id="SignalP"/>
    </source>
</evidence>
<name>A0A5B7WXN2_9MICC</name>
<evidence type="ECO:0000313" key="4">
    <source>
        <dbReference type="EMBL" id="QCY47994.1"/>
    </source>
</evidence>
<accession>A0A5B7WXN2</accession>
<dbReference type="Proteomes" id="UP000307000">
    <property type="component" value="Chromosome"/>
</dbReference>
<dbReference type="AlphaFoldDB" id="A0A5B7WXN2"/>
<dbReference type="InterPro" id="IPR003709">
    <property type="entry name" value="VanY-like_core_dom"/>
</dbReference>
<gene>
    <name evidence="4" type="primary">vanY</name>
    <name evidence="4" type="ORF">GcLGCM259_2285</name>
</gene>
<dbReference type="GO" id="GO:0006508">
    <property type="term" value="P:proteolysis"/>
    <property type="evidence" value="ECO:0007669"/>
    <property type="project" value="InterPro"/>
</dbReference>
<keyword evidence="5" id="KW-1185">Reference proteome</keyword>
<dbReference type="KEGG" id="gcr:GcLGCM259_2285"/>
<feature type="compositionally biased region" description="Low complexity" evidence="1">
    <location>
        <begin position="234"/>
        <end position="246"/>
    </location>
</feature>
<proteinExistence type="predicted"/>
<dbReference type="GO" id="GO:0004180">
    <property type="term" value="F:carboxypeptidase activity"/>
    <property type="evidence" value="ECO:0007669"/>
    <property type="project" value="UniProtKB-KW"/>
</dbReference>
<dbReference type="InterPro" id="IPR052179">
    <property type="entry name" value="DD-CPase-like"/>
</dbReference>
<feature type="region of interest" description="Disordered" evidence="1">
    <location>
        <begin position="231"/>
        <end position="273"/>
    </location>
</feature>
<dbReference type="InterPro" id="IPR009045">
    <property type="entry name" value="Zn_M74/Hedgehog-like"/>
</dbReference>
<evidence type="ECO:0000259" key="3">
    <source>
        <dbReference type="Pfam" id="PF02557"/>
    </source>
</evidence>
<feature type="domain" description="D-alanyl-D-alanine carboxypeptidase-like core" evidence="3">
    <location>
        <begin position="76"/>
        <end position="203"/>
    </location>
</feature>
<feature type="compositionally biased region" description="Polar residues" evidence="1">
    <location>
        <begin position="256"/>
        <end position="267"/>
    </location>
</feature>
<dbReference type="PANTHER" id="PTHR34385:SF1">
    <property type="entry name" value="PEPTIDOGLYCAN L-ALANYL-D-GLUTAMATE ENDOPEPTIDASE CWLK"/>
    <property type="match status" value="1"/>
</dbReference>
<dbReference type="PANTHER" id="PTHR34385">
    <property type="entry name" value="D-ALANYL-D-ALANINE CARBOXYPEPTIDASE"/>
    <property type="match status" value="1"/>
</dbReference>
<sequence length="292" mass="31759">MRSVTRAASAALVSLLLAAGGLSAANAAPADEVPEVSAEELSDSSSLLALINPSIKLPEEDYHPKGLRNVAGSGDQLRDEAADAVEDLVADARKAGHPLKVISAFRSYERQQVLFNQYQAKFGTEYAERISARPGTSEHQLGLAADVGYSGSKCELHACFGQTPAGKWIAEHAVDYGLIVRYPEGEEKTTGYRYEPWHLRYIGTEHAQAMKKLDMDTFEEYFQLLVENTEQGDQAAQESAPSSPAPSDKEDGAASQEASEPSPTPTSLREPEDLMVLRFLPPFRDWAFGLSQ</sequence>
<dbReference type="Pfam" id="PF02557">
    <property type="entry name" value="VanY"/>
    <property type="match status" value="1"/>
</dbReference>
<organism evidence="4 5">
    <name type="scientific">Glutamicibacter creatinolyticus</name>
    <dbReference type="NCBI Taxonomy" id="162496"/>
    <lineage>
        <taxon>Bacteria</taxon>
        <taxon>Bacillati</taxon>
        <taxon>Actinomycetota</taxon>
        <taxon>Actinomycetes</taxon>
        <taxon>Micrococcales</taxon>
        <taxon>Micrococcaceae</taxon>
        <taxon>Glutamicibacter</taxon>
    </lineage>
</organism>
<dbReference type="SUPFAM" id="SSF55166">
    <property type="entry name" value="Hedgehog/DD-peptidase"/>
    <property type="match status" value="1"/>
</dbReference>
<feature type="chain" id="PRO_5039653806" evidence="2">
    <location>
        <begin position="25"/>
        <end position="292"/>
    </location>
</feature>
<dbReference type="InterPro" id="IPR058193">
    <property type="entry name" value="VanY/YodJ_core_dom"/>
</dbReference>
<dbReference type="EMBL" id="CP034412">
    <property type="protein sequence ID" value="QCY47994.1"/>
    <property type="molecule type" value="Genomic_DNA"/>
</dbReference>
<dbReference type="CDD" id="cd14852">
    <property type="entry name" value="LD-carboxypeptidase"/>
    <property type="match status" value="1"/>
</dbReference>
<dbReference type="Gene3D" id="3.30.1380.10">
    <property type="match status" value="1"/>
</dbReference>
<evidence type="ECO:0000256" key="1">
    <source>
        <dbReference type="SAM" id="MobiDB-lite"/>
    </source>
</evidence>
<protein>
    <submittedName>
        <fullName evidence="4">D-alanyl-D-alanine carboxypeptidase</fullName>
    </submittedName>
</protein>
<keyword evidence="4" id="KW-0121">Carboxypeptidase</keyword>
<keyword evidence="2" id="KW-0732">Signal</keyword>